<evidence type="ECO:0000256" key="4">
    <source>
        <dbReference type="ARBA" id="ARBA00023239"/>
    </source>
</evidence>
<sequence>MFAADAVEFTGEPKEHSRISDAGNVVRRRFCGRCGSHLFADTSAYPGSIIVRVGTMDDPSSITPRANIWSARAPRWACIDPALERFEVQPAAGTKPG</sequence>
<dbReference type="EMBL" id="JBBKZU010000018">
    <property type="protein sequence ID" value="MEJ8815260.1"/>
    <property type="molecule type" value="Genomic_DNA"/>
</dbReference>
<feature type="domain" description="CENP-V/GFA" evidence="5">
    <location>
        <begin position="2"/>
        <end position="71"/>
    </location>
</feature>
<keyword evidence="7" id="KW-1185">Reference proteome</keyword>
<reference evidence="6 7" key="1">
    <citation type="submission" date="2024-03" db="EMBL/GenBank/DDBJ databases">
        <title>Novel species of the genus Variovorax.</title>
        <authorList>
            <person name="Liu Q."/>
            <person name="Xin Y.-H."/>
        </authorList>
    </citation>
    <scope>NUCLEOTIDE SEQUENCE [LARGE SCALE GENOMIC DNA]</scope>
    <source>
        <strain evidence="6 7">KACC 18899</strain>
    </source>
</reference>
<evidence type="ECO:0000313" key="7">
    <source>
        <dbReference type="Proteomes" id="UP001365846"/>
    </source>
</evidence>
<evidence type="ECO:0000313" key="6">
    <source>
        <dbReference type="EMBL" id="MEJ8815260.1"/>
    </source>
</evidence>
<name>A0ABU8VNU8_9BURK</name>
<proteinExistence type="inferred from homology"/>
<organism evidence="6 7">
    <name type="scientific">Variovorax ureilyticus</name>
    <dbReference type="NCBI Taxonomy" id="1836198"/>
    <lineage>
        <taxon>Bacteria</taxon>
        <taxon>Pseudomonadati</taxon>
        <taxon>Pseudomonadota</taxon>
        <taxon>Betaproteobacteria</taxon>
        <taxon>Burkholderiales</taxon>
        <taxon>Comamonadaceae</taxon>
        <taxon>Variovorax</taxon>
    </lineage>
</organism>
<dbReference type="Pfam" id="PF04828">
    <property type="entry name" value="GFA"/>
    <property type="match status" value="1"/>
</dbReference>
<dbReference type="Proteomes" id="UP001365846">
    <property type="component" value="Unassembled WGS sequence"/>
</dbReference>
<dbReference type="RefSeq" id="WP_340360509.1">
    <property type="nucleotide sequence ID" value="NZ_JBBKZU010000018.1"/>
</dbReference>
<accession>A0ABU8VNU8</accession>
<keyword evidence="2" id="KW-0479">Metal-binding</keyword>
<dbReference type="PANTHER" id="PTHR33337:SF40">
    <property type="entry name" value="CENP-V_GFA DOMAIN-CONTAINING PROTEIN-RELATED"/>
    <property type="match status" value="1"/>
</dbReference>
<evidence type="ECO:0000256" key="3">
    <source>
        <dbReference type="ARBA" id="ARBA00022833"/>
    </source>
</evidence>
<dbReference type="InterPro" id="IPR006913">
    <property type="entry name" value="CENP-V/GFA"/>
</dbReference>
<dbReference type="PANTHER" id="PTHR33337">
    <property type="entry name" value="GFA DOMAIN-CONTAINING PROTEIN"/>
    <property type="match status" value="1"/>
</dbReference>
<dbReference type="Gene3D" id="3.90.1590.10">
    <property type="entry name" value="glutathione-dependent formaldehyde- activating enzyme (gfa)"/>
    <property type="match status" value="1"/>
</dbReference>
<evidence type="ECO:0000259" key="5">
    <source>
        <dbReference type="Pfam" id="PF04828"/>
    </source>
</evidence>
<comment type="similarity">
    <text evidence="1">Belongs to the Gfa family.</text>
</comment>
<dbReference type="SUPFAM" id="SSF51316">
    <property type="entry name" value="Mss4-like"/>
    <property type="match status" value="1"/>
</dbReference>
<protein>
    <submittedName>
        <fullName evidence="6">GFA family protein</fullName>
    </submittedName>
</protein>
<comment type="caution">
    <text evidence="6">The sequence shown here is derived from an EMBL/GenBank/DDBJ whole genome shotgun (WGS) entry which is preliminary data.</text>
</comment>
<evidence type="ECO:0000256" key="2">
    <source>
        <dbReference type="ARBA" id="ARBA00022723"/>
    </source>
</evidence>
<gene>
    <name evidence="6" type="ORF">WKW77_29630</name>
</gene>
<keyword evidence="3" id="KW-0862">Zinc</keyword>
<dbReference type="InterPro" id="IPR011057">
    <property type="entry name" value="Mss4-like_sf"/>
</dbReference>
<evidence type="ECO:0000256" key="1">
    <source>
        <dbReference type="ARBA" id="ARBA00005495"/>
    </source>
</evidence>
<keyword evidence="4" id="KW-0456">Lyase</keyword>